<dbReference type="AlphaFoldDB" id="A0A2Z7D9J8"/>
<dbReference type="EMBL" id="KQ988459">
    <property type="protein sequence ID" value="KZV55733.1"/>
    <property type="molecule type" value="Genomic_DNA"/>
</dbReference>
<dbReference type="Proteomes" id="UP000250235">
    <property type="component" value="Unassembled WGS sequence"/>
</dbReference>
<organism evidence="2 3">
    <name type="scientific">Dorcoceras hygrometricum</name>
    <dbReference type="NCBI Taxonomy" id="472368"/>
    <lineage>
        <taxon>Eukaryota</taxon>
        <taxon>Viridiplantae</taxon>
        <taxon>Streptophyta</taxon>
        <taxon>Embryophyta</taxon>
        <taxon>Tracheophyta</taxon>
        <taxon>Spermatophyta</taxon>
        <taxon>Magnoliopsida</taxon>
        <taxon>eudicotyledons</taxon>
        <taxon>Gunneridae</taxon>
        <taxon>Pentapetalae</taxon>
        <taxon>asterids</taxon>
        <taxon>lamiids</taxon>
        <taxon>Lamiales</taxon>
        <taxon>Gesneriaceae</taxon>
        <taxon>Didymocarpoideae</taxon>
        <taxon>Trichosporeae</taxon>
        <taxon>Loxocarpinae</taxon>
        <taxon>Dorcoceras</taxon>
    </lineage>
</organism>
<accession>A0A2Z7D9J8</accession>
<evidence type="ECO:0000313" key="2">
    <source>
        <dbReference type="EMBL" id="KZV55733.1"/>
    </source>
</evidence>
<sequence length="755" mass="83032">MASSLISNSHHIDFDSVFGMEDAGMVQMFESLIAMGLKEFLGCPAVIYEAALTELFANGSVRDGLVVSTIGGTVIEISEEMFATTLELSTEGLTDFSEVPKDLVFDARSLFSISKEQVSVSCLKKELKIEYHLLHDILAKTIFVKAGSFDAVTRERFMLMTAITFDVKVNLNSLLFGILKEMVTPGSRQAKGYAIQICVLLKNIPGLELGESRTFPVPRVLTKKTVHRYVVINEKVGMEETTDSPKVKKTPAKRAVSQKKPAAGDVEVIPVVKKKRTTKGKPVAVEAVPLQIVEETAAAPVEQLPVPKRKIQKRKTRLVLEAEDDLVVDEPVVGGSTTEHPAAEAATGVQEPVVEASADDPDAIIEQVLDQLDSVATTDGEDQPVATTAEERHCDTDEDMEQVFTEIDTAGRTVGSDEEMSGDCKQAVDEHIDTDEAMSLEDILLSIPTNVPLPSAGMEITKIAMGKEIKSQALMRGLDIDLLVHLRAQNKVQLLQIQINIDLSDDSSLHFDENDDATVSISLPAAPIPDVTKALAQLRASIEQISERDDGAKHKDTLLFHLHDLERKIIARFDAHDRVLGALRKDSNDQRILMSLDLKSSHKQLSTQIASNDFDVVDVRRVVREHHQELNAKITSLDEQVAATRHDFLEFSAQAQQTLNIITDQLSELVAYINRGGNDKKGEVSSSRPPPDDQNRGSGNTGGGGDSVRTTNIPQRDIDNAQRNILERLMSADRARERERRSKSRSGSGSYKRRR</sequence>
<protein>
    <recommendedName>
        <fullName evidence="4">Dystroglycan-like</fullName>
    </recommendedName>
</protein>
<feature type="region of interest" description="Disordered" evidence="1">
    <location>
        <begin position="677"/>
        <end position="755"/>
    </location>
</feature>
<proteinExistence type="predicted"/>
<gene>
    <name evidence="2" type="ORF">F511_12568</name>
</gene>
<evidence type="ECO:0008006" key="4">
    <source>
        <dbReference type="Google" id="ProtNLM"/>
    </source>
</evidence>
<feature type="compositionally biased region" description="Low complexity" evidence="1">
    <location>
        <begin position="745"/>
        <end position="755"/>
    </location>
</feature>
<dbReference type="OrthoDB" id="2011474at2759"/>
<evidence type="ECO:0000313" key="3">
    <source>
        <dbReference type="Proteomes" id="UP000250235"/>
    </source>
</evidence>
<evidence type="ECO:0000256" key="1">
    <source>
        <dbReference type="SAM" id="MobiDB-lite"/>
    </source>
</evidence>
<keyword evidence="3" id="KW-1185">Reference proteome</keyword>
<feature type="compositionally biased region" description="Basic and acidic residues" evidence="1">
    <location>
        <begin position="730"/>
        <end position="740"/>
    </location>
</feature>
<name>A0A2Z7D9J8_9LAMI</name>
<reference evidence="2 3" key="1">
    <citation type="journal article" date="2015" name="Proc. Natl. Acad. Sci. U.S.A.">
        <title>The resurrection genome of Boea hygrometrica: A blueprint for survival of dehydration.</title>
        <authorList>
            <person name="Xiao L."/>
            <person name="Yang G."/>
            <person name="Zhang L."/>
            <person name="Yang X."/>
            <person name="Zhao S."/>
            <person name="Ji Z."/>
            <person name="Zhou Q."/>
            <person name="Hu M."/>
            <person name="Wang Y."/>
            <person name="Chen M."/>
            <person name="Xu Y."/>
            <person name="Jin H."/>
            <person name="Xiao X."/>
            <person name="Hu G."/>
            <person name="Bao F."/>
            <person name="Hu Y."/>
            <person name="Wan P."/>
            <person name="Li L."/>
            <person name="Deng X."/>
            <person name="Kuang T."/>
            <person name="Xiang C."/>
            <person name="Zhu J.K."/>
            <person name="Oliver M.J."/>
            <person name="He Y."/>
        </authorList>
    </citation>
    <scope>NUCLEOTIDE SEQUENCE [LARGE SCALE GENOMIC DNA]</scope>
    <source>
        <strain evidence="3">cv. XS01</strain>
    </source>
</reference>